<organism evidence="1 2">
    <name type="scientific">Ixodes persulcatus</name>
    <name type="common">Taiga tick</name>
    <dbReference type="NCBI Taxonomy" id="34615"/>
    <lineage>
        <taxon>Eukaryota</taxon>
        <taxon>Metazoa</taxon>
        <taxon>Ecdysozoa</taxon>
        <taxon>Arthropoda</taxon>
        <taxon>Chelicerata</taxon>
        <taxon>Arachnida</taxon>
        <taxon>Acari</taxon>
        <taxon>Parasitiformes</taxon>
        <taxon>Ixodida</taxon>
        <taxon>Ixodoidea</taxon>
        <taxon>Ixodidae</taxon>
        <taxon>Ixodinae</taxon>
        <taxon>Ixodes</taxon>
    </lineage>
</organism>
<sequence length="312" mass="35551">MVPGLTFANAVVCIPGDVRDILERRQREVGRQALGCHGMVANEAVQGDLGWSSFEAREAASKIGYDGRLRLMDRGRKRLYQLEKKYGFFTVPVAATTEQKWELEVRKRVREEEAVQWSEAARSKTLVYRQRFDQQVQSTSCRACGETEETIKHIVLSCPSLVPRHPVDWGQAPDNGLHLDEAHSHEQVLAEALGFGVGDTGRDAVCWPSADLNRAAVARQPSWKCSNAVVRTKRRLEDWEQPQNHHHHHHHHLFLWPVKATERDRWRELPPDPKGSAVFIHPSIHPLGCFNLVCFGFNLNCCFTLLFYVAFT</sequence>
<proteinExistence type="predicted"/>
<gene>
    <name evidence="1" type="ORF">HPB47_019965</name>
</gene>
<comment type="caution">
    <text evidence="1">The sequence shown here is derived from an EMBL/GenBank/DDBJ whole genome shotgun (WGS) entry which is preliminary data.</text>
</comment>
<keyword evidence="2" id="KW-1185">Reference proteome</keyword>
<protein>
    <submittedName>
        <fullName evidence="1">Uncharacterized protein</fullName>
    </submittedName>
</protein>
<accession>A0AC60QGT5</accession>
<dbReference type="Proteomes" id="UP000805193">
    <property type="component" value="Unassembled WGS sequence"/>
</dbReference>
<name>A0AC60QGT5_IXOPE</name>
<dbReference type="EMBL" id="JABSTQ010009063">
    <property type="protein sequence ID" value="KAG0433394.1"/>
    <property type="molecule type" value="Genomic_DNA"/>
</dbReference>
<evidence type="ECO:0000313" key="2">
    <source>
        <dbReference type="Proteomes" id="UP000805193"/>
    </source>
</evidence>
<evidence type="ECO:0000313" key="1">
    <source>
        <dbReference type="EMBL" id="KAG0433394.1"/>
    </source>
</evidence>
<reference evidence="1 2" key="1">
    <citation type="journal article" date="2020" name="Cell">
        <title>Large-Scale Comparative Analyses of Tick Genomes Elucidate Their Genetic Diversity and Vector Capacities.</title>
        <authorList>
            <consortium name="Tick Genome and Microbiome Consortium (TIGMIC)"/>
            <person name="Jia N."/>
            <person name="Wang J."/>
            <person name="Shi W."/>
            <person name="Du L."/>
            <person name="Sun Y."/>
            <person name="Zhan W."/>
            <person name="Jiang J.F."/>
            <person name="Wang Q."/>
            <person name="Zhang B."/>
            <person name="Ji P."/>
            <person name="Bell-Sakyi L."/>
            <person name="Cui X.M."/>
            <person name="Yuan T.T."/>
            <person name="Jiang B.G."/>
            <person name="Yang W.F."/>
            <person name="Lam T.T."/>
            <person name="Chang Q.C."/>
            <person name="Ding S.J."/>
            <person name="Wang X.J."/>
            <person name="Zhu J.G."/>
            <person name="Ruan X.D."/>
            <person name="Zhao L."/>
            <person name="Wei J.T."/>
            <person name="Ye R.Z."/>
            <person name="Que T.C."/>
            <person name="Du C.H."/>
            <person name="Zhou Y.H."/>
            <person name="Cheng J.X."/>
            <person name="Dai P.F."/>
            <person name="Guo W.B."/>
            <person name="Han X.H."/>
            <person name="Huang E.J."/>
            <person name="Li L.F."/>
            <person name="Wei W."/>
            <person name="Gao Y.C."/>
            <person name="Liu J.Z."/>
            <person name="Shao H.Z."/>
            <person name="Wang X."/>
            <person name="Wang C.C."/>
            <person name="Yang T.C."/>
            <person name="Huo Q.B."/>
            <person name="Li W."/>
            <person name="Chen H.Y."/>
            <person name="Chen S.E."/>
            <person name="Zhou L.G."/>
            <person name="Ni X.B."/>
            <person name="Tian J.H."/>
            <person name="Sheng Y."/>
            <person name="Liu T."/>
            <person name="Pan Y.S."/>
            <person name="Xia L.Y."/>
            <person name="Li J."/>
            <person name="Zhao F."/>
            <person name="Cao W.C."/>
        </authorList>
    </citation>
    <scope>NUCLEOTIDE SEQUENCE [LARGE SCALE GENOMIC DNA]</scope>
    <source>
        <strain evidence="1">Iper-2018</strain>
    </source>
</reference>